<dbReference type="PANTHER" id="PTHR43648">
    <property type="entry name" value="ELECTRON TRANSFER FLAVOPROTEIN BETA SUBUNIT LYSINE METHYLTRANSFERASE"/>
    <property type="match status" value="1"/>
</dbReference>
<dbReference type="InterPro" id="IPR050078">
    <property type="entry name" value="Ribosomal_L11_MeTrfase_PrmA"/>
</dbReference>
<gene>
    <name evidence="6 7" type="primary">prmA</name>
    <name evidence="7" type="ORF">CIGN_1283</name>
</gene>
<keyword evidence="7" id="KW-0689">Ribosomal protein</keyword>
<keyword evidence="5 6" id="KW-0949">S-adenosyl-L-methionine</keyword>
<proteinExistence type="inferred from homology"/>
<dbReference type="NCBIfam" id="TIGR00406">
    <property type="entry name" value="prmA"/>
    <property type="match status" value="1"/>
</dbReference>
<comment type="function">
    <text evidence="6">Methylates ribosomal protein L11.</text>
</comment>
<dbReference type="InterPro" id="IPR004498">
    <property type="entry name" value="Ribosomal_PrmA_MeTrfase"/>
</dbReference>
<evidence type="ECO:0000313" key="8">
    <source>
        <dbReference type="Proteomes" id="UP000194309"/>
    </source>
</evidence>
<dbReference type="OrthoDB" id="9785995at2"/>
<dbReference type="PANTHER" id="PTHR43648:SF1">
    <property type="entry name" value="ELECTRON TRANSFER FLAVOPROTEIN BETA SUBUNIT LYSINE METHYLTRANSFERASE"/>
    <property type="match status" value="1"/>
</dbReference>
<feature type="binding site" evidence="6">
    <location>
        <position position="123"/>
    </location>
    <ligand>
        <name>S-adenosyl-L-methionine</name>
        <dbReference type="ChEBI" id="CHEBI:59789"/>
    </ligand>
</feature>
<comment type="similarity">
    <text evidence="1 6">Belongs to the methyltransferase superfamily. PrmA family.</text>
</comment>
<evidence type="ECO:0000256" key="2">
    <source>
        <dbReference type="ARBA" id="ARBA00022490"/>
    </source>
</evidence>
<keyword evidence="7" id="KW-0687">Ribonucleoprotein</keyword>
<dbReference type="PIRSF" id="PIRSF000401">
    <property type="entry name" value="RPL11_MTase"/>
    <property type="match status" value="1"/>
</dbReference>
<dbReference type="STRING" id="1660064.CIGN_1283"/>
<feature type="binding site" evidence="6">
    <location>
        <position position="144"/>
    </location>
    <ligand>
        <name>S-adenosyl-L-methionine</name>
        <dbReference type="ChEBI" id="CHEBI:59789"/>
    </ligand>
</feature>
<keyword evidence="4 6" id="KW-0808">Transferase</keyword>
<dbReference type="Gene3D" id="3.40.50.150">
    <property type="entry name" value="Vaccinia Virus protein VP39"/>
    <property type="match status" value="1"/>
</dbReference>
<dbReference type="InterPro" id="IPR029063">
    <property type="entry name" value="SAM-dependent_MTases_sf"/>
</dbReference>
<dbReference type="GO" id="GO:0005840">
    <property type="term" value="C:ribosome"/>
    <property type="evidence" value="ECO:0007669"/>
    <property type="project" value="UniProtKB-KW"/>
</dbReference>
<protein>
    <recommendedName>
        <fullName evidence="6">Ribosomal protein L11 methyltransferase</fullName>
        <shortName evidence="6">L11 Mtase</shortName>
        <ecNumber evidence="6">2.1.1.-</ecNumber>
    </recommendedName>
</protein>
<accession>A0A381DAG3</accession>
<dbReference type="Proteomes" id="UP000194309">
    <property type="component" value="Chromosome"/>
</dbReference>
<feature type="binding site" evidence="6">
    <location>
        <position position="206"/>
    </location>
    <ligand>
        <name>S-adenosyl-L-methionine</name>
        <dbReference type="ChEBI" id="CHEBI:59789"/>
    </ligand>
</feature>
<evidence type="ECO:0000256" key="5">
    <source>
        <dbReference type="ARBA" id="ARBA00022691"/>
    </source>
</evidence>
<keyword evidence="8" id="KW-1185">Reference proteome</keyword>
<dbReference type="GO" id="GO:0016279">
    <property type="term" value="F:protein-lysine N-methyltransferase activity"/>
    <property type="evidence" value="ECO:0007669"/>
    <property type="project" value="RHEA"/>
</dbReference>
<evidence type="ECO:0000256" key="6">
    <source>
        <dbReference type="HAMAP-Rule" id="MF_00735"/>
    </source>
</evidence>
<dbReference type="HAMAP" id="MF_00735">
    <property type="entry name" value="Methyltr_PrmA"/>
    <property type="match status" value="1"/>
</dbReference>
<keyword evidence="2 6" id="KW-0963">Cytoplasm</keyword>
<evidence type="ECO:0000313" key="7">
    <source>
        <dbReference type="EMBL" id="ARQ99542.1"/>
    </source>
</evidence>
<dbReference type="GO" id="GO:0032259">
    <property type="term" value="P:methylation"/>
    <property type="evidence" value="ECO:0007669"/>
    <property type="project" value="UniProtKB-KW"/>
</dbReference>
<feature type="binding site" evidence="6">
    <location>
        <position position="165"/>
    </location>
    <ligand>
        <name>S-adenosyl-L-methionine</name>
        <dbReference type="ChEBI" id="CHEBI:59789"/>
    </ligand>
</feature>
<organism evidence="7 8">
    <name type="scientific">Campylobacter devanensis</name>
    <dbReference type="NCBI Taxonomy" id="3161138"/>
    <lineage>
        <taxon>Bacteria</taxon>
        <taxon>Pseudomonadati</taxon>
        <taxon>Campylobacterota</taxon>
        <taxon>Epsilonproteobacteria</taxon>
        <taxon>Campylobacterales</taxon>
        <taxon>Campylobacteraceae</taxon>
        <taxon>Campylobacter</taxon>
    </lineage>
</organism>
<reference evidence="7 8" key="1">
    <citation type="journal article" date="2017" name="Genome Biol. Evol.">
        <title>Comparative Genomic Analysis Identifies a Campylobacter Clade Deficient in Selenium Metabolism.</title>
        <authorList>
            <person name="Miller W.G."/>
            <person name="Yee E."/>
            <person name="Lopes B.S."/>
            <person name="Chapman M.H."/>
            <person name="Huynh S."/>
            <person name="Bono J.L."/>
            <person name="Parker C.T."/>
            <person name="Strachan N.J.C."/>
            <person name="Forbes K.J."/>
        </authorList>
    </citation>
    <scope>NUCLEOTIDE SEQUENCE [LARGE SCALE GENOMIC DNA]</scope>
    <source>
        <strain evidence="7 8">NCTC 13003</strain>
    </source>
</reference>
<keyword evidence="3 6" id="KW-0489">Methyltransferase</keyword>
<evidence type="ECO:0000256" key="3">
    <source>
        <dbReference type="ARBA" id="ARBA00022603"/>
    </source>
</evidence>
<dbReference type="EC" id="2.1.1.-" evidence="6"/>
<dbReference type="SUPFAM" id="SSF53335">
    <property type="entry name" value="S-adenosyl-L-methionine-dependent methyltransferases"/>
    <property type="match status" value="1"/>
</dbReference>
<name>A0A1X9STJ5_9BACT</name>
<dbReference type="GO" id="GO:0005737">
    <property type="term" value="C:cytoplasm"/>
    <property type="evidence" value="ECO:0007669"/>
    <property type="project" value="UniProtKB-SubCell"/>
</dbReference>
<comment type="subcellular location">
    <subcellularLocation>
        <location evidence="6">Cytoplasm</location>
    </subcellularLocation>
</comment>
<comment type="catalytic activity">
    <reaction evidence="6">
        <text>L-lysyl-[protein] + 3 S-adenosyl-L-methionine = N(6),N(6),N(6)-trimethyl-L-lysyl-[protein] + 3 S-adenosyl-L-homocysteine + 3 H(+)</text>
        <dbReference type="Rhea" id="RHEA:54192"/>
        <dbReference type="Rhea" id="RHEA-COMP:9752"/>
        <dbReference type="Rhea" id="RHEA-COMP:13826"/>
        <dbReference type="ChEBI" id="CHEBI:15378"/>
        <dbReference type="ChEBI" id="CHEBI:29969"/>
        <dbReference type="ChEBI" id="CHEBI:57856"/>
        <dbReference type="ChEBI" id="CHEBI:59789"/>
        <dbReference type="ChEBI" id="CHEBI:61961"/>
    </reaction>
</comment>
<dbReference type="KEGG" id="cdev:CIGN_1283"/>
<dbReference type="Pfam" id="PF06325">
    <property type="entry name" value="PrmA"/>
    <property type="match status" value="1"/>
</dbReference>
<dbReference type="EMBL" id="CP018788">
    <property type="protein sequence ID" value="ARQ99542.1"/>
    <property type="molecule type" value="Genomic_DNA"/>
</dbReference>
<dbReference type="CDD" id="cd02440">
    <property type="entry name" value="AdoMet_MTases"/>
    <property type="match status" value="1"/>
</dbReference>
<accession>A0A1X9STJ5</accession>
<evidence type="ECO:0000256" key="4">
    <source>
        <dbReference type="ARBA" id="ARBA00022679"/>
    </source>
</evidence>
<dbReference type="NCBIfam" id="NF001786">
    <property type="entry name" value="PRK00517.2-4"/>
    <property type="match status" value="1"/>
</dbReference>
<evidence type="ECO:0000256" key="1">
    <source>
        <dbReference type="ARBA" id="ARBA00009741"/>
    </source>
</evidence>
<sequence>MKDKYYELKVTSQQIEPLKDLVFEFGFTCIEEIDSGFIIRDEQSLEDTKWGLEEFASRLGCKITTDLQIKDNIDWINEYKKGIAPVEAGEFYIRPSWETPKDGLIDIIIDPALAFGSGHHESTNSCLKLISKYSKGYKNALDVGCGSGILSIAMAKLGLNVSACDTDELAVQSSLENAQKNNIAIDKIWTGSITNSNESYDIVVANIIADVILFLANDLKSKIKVGGIIILSGILTKYKNRIINAFSEFELIENLTQNEWESFVFKNQGK</sequence>
<dbReference type="AlphaFoldDB" id="A0A1X9STJ5"/>